<dbReference type="AlphaFoldDB" id="A0A7J6BCI5"/>
<keyword evidence="1" id="KW-0732">Signal</keyword>
<organism evidence="2 3">
    <name type="scientific">Ameiurus melas</name>
    <name type="common">Black bullhead</name>
    <name type="synonym">Silurus melas</name>
    <dbReference type="NCBI Taxonomy" id="219545"/>
    <lineage>
        <taxon>Eukaryota</taxon>
        <taxon>Metazoa</taxon>
        <taxon>Chordata</taxon>
        <taxon>Craniata</taxon>
        <taxon>Vertebrata</taxon>
        <taxon>Euteleostomi</taxon>
        <taxon>Actinopterygii</taxon>
        <taxon>Neopterygii</taxon>
        <taxon>Teleostei</taxon>
        <taxon>Ostariophysi</taxon>
        <taxon>Siluriformes</taxon>
        <taxon>Ictaluridae</taxon>
        <taxon>Ameiurus</taxon>
    </lineage>
</organism>
<protein>
    <recommendedName>
        <fullName evidence="4">Secreted protein</fullName>
    </recommendedName>
</protein>
<evidence type="ECO:0000256" key="1">
    <source>
        <dbReference type="SAM" id="SignalP"/>
    </source>
</evidence>
<evidence type="ECO:0000313" key="2">
    <source>
        <dbReference type="EMBL" id="KAF4092622.1"/>
    </source>
</evidence>
<dbReference type="EMBL" id="JAAGNN010000002">
    <property type="protein sequence ID" value="KAF4092622.1"/>
    <property type="molecule type" value="Genomic_DNA"/>
</dbReference>
<gene>
    <name evidence="2" type="ORF">AMELA_G00023070</name>
</gene>
<accession>A0A7J6BCI5</accession>
<evidence type="ECO:0008006" key="4">
    <source>
        <dbReference type="Google" id="ProtNLM"/>
    </source>
</evidence>
<reference evidence="2 3" key="1">
    <citation type="submission" date="2020-02" db="EMBL/GenBank/DDBJ databases">
        <title>A chromosome-scale genome assembly of the black bullhead catfish (Ameiurus melas).</title>
        <authorList>
            <person name="Wen M."/>
            <person name="Zham M."/>
            <person name="Cabau C."/>
            <person name="Klopp C."/>
            <person name="Donnadieu C."/>
            <person name="Roques C."/>
            <person name="Bouchez O."/>
            <person name="Lampietro C."/>
            <person name="Jouanno E."/>
            <person name="Herpin A."/>
            <person name="Louis A."/>
            <person name="Berthelot C."/>
            <person name="Parey E."/>
            <person name="Roest-Crollius H."/>
            <person name="Braasch I."/>
            <person name="Postlethwait J."/>
            <person name="Robinson-Rechavi M."/>
            <person name="Echchiki A."/>
            <person name="Begum T."/>
            <person name="Montfort J."/>
            <person name="Schartl M."/>
            <person name="Bobe J."/>
            <person name="Guiguen Y."/>
        </authorList>
    </citation>
    <scope>NUCLEOTIDE SEQUENCE [LARGE SCALE GENOMIC DNA]</scope>
    <source>
        <strain evidence="2">M_S1</strain>
        <tissue evidence="2">Blood</tissue>
    </source>
</reference>
<name>A0A7J6BCI5_AMEME</name>
<evidence type="ECO:0000313" key="3">
    <source>
        <dbReference type="Proteomes" id="UP000593565"/>
    </source>
</evidence>
<keyword evidence="3" id="KW-1185">Reference proteome</keyword>
<sequence>MPLGLFLASWLLLRRIHFPESAHAHQRCGLASDDTWTGFGLEYETCCLKLHGKCAVHGSTSGIGKRYFWLTG</sequence>
<feature type="signal peptide" evidence="1">
    <location>
        <begin position="1"/>
        <end position="24"/>
    </location>
</feature>
<feature type="chain" id="PRO_5029479400" description="Secreted protein" evidence="1">
    <location>
        <begin position="25"/>
        <end position="72"/>
    </location>
</feature>
<comment type="caution">
    <text evidence="2">The sequence shown here is derived from an EMBL/GenBank/DDBJ whole genome shotgun (WGS) entry which is preliminary data.</text>
</comment>
<proteinExistence type="predicted"/>
<dbReference type="Proteomes" id="UP000593565">
    <property type="component" value="Unassembled WGS sequence"/>
</dbReference>